<dbReference type="Gene3D" id="3.40.1350.10">
    <property type="match status" value="1"/>
</dbReference>
<sequence length="143" mass="16588">MNTQLVQPQEATLEQCRSMLVSPELSARHLGCWGEAAAARWLEHHGWHILDHNWHSRFGELDLVARNEHNELAFIEVKTRRGLMFGSPIEAVGIHKQRNLRRAALQWLLDPEHRIPHGQIRFDVVGVLIQAPRIRFTHVPYAF</sequence>
<keyword evidence="4" id="KW-1185">Reference proteome</keyword>
<keyword evidence="3" id="KW-0378">Hydrolase</keyword>
<gene>
    <name evidence="3" type="ORF">D2E26_0379</name>
</gene>
<dbReference type="EMBL" id="QXGM01000001">
    <property type="protein sequence ID" value="RSX55816.1"/>
    <property type="molecule type" value="Genomic_DNA"/>
</dbReference>
<dbReference type="Proteomes" id="UP000287609">
    <property type="component" value="Unassembled WGS sequence"/>
</dbReference>
<accession>A0A430FSF7</accession>
<dbReference type="GO" id="GO:0003676">
    <property type="term" value="F:nucleic acid binding"/>
    <property type="evidence" value="ECO:0007669"/>
    <property type="project" value="InterPro"/>
</dbReference>
<dbReference type="SUPFAM" id="SSF52980">
    <property type="entry name" value="Restriction endonuclease-like"/>
    <property type="match status" value="1"/>
</dbReference>
<dbReference type="CDD" id="cd20736">
    <property type="entry name" value="PoNe_Nuclease"/>
    <property type="match status" value="1"/>
</dbReference>
<dbReference type="GO" id="GO:0004519">
    <property type="term" value="F:endonuclease activity"/>
    <property type="evidence" value="ECO:0007669"/>
    <property type="project" value="UniProtKB-KW"/>
</dbReference>
<dbReference type="PANTHER" id="PTHR34039:SF1">
    <property type="entry name" value="UPF0102 PROTEIN YRAN"/>
    <property type="match status" value="1"/>
</dbReference>
<proteinExistence type="inferred from homology"/>
<comment type="caution">
    <text evidence="3">The sequence shown here is derived from an EMBL/GenBank/DDBJ whole genome shotgun (WGS) entry which is preliminary data.</text>
</comment>
<dbReference type="NCBIfam" id="TIGR00252">
    <property type="entry name" value="YraN family protein"/>
    <property type="match status" value="1"/>
</dbReference>
<dbReference type="HAMAP" id="MF_00048">
    <property type="entry name" value="UPF0102"/>
    <property type="match status" value="1"/>
</dbReference>
<dbReference type="NCBIfam" id="NF009150">
    <property type="entry name" value="PRK12497.1-3"/>
    <property type="match status" value="1"/>
</dbReference>
<organism evidence="3 4">
    <name type="scientific">Bifidobacterium dolichotidis</name>
    <dbReference type="NCBI Taxonomy" id="2306976"/>
    <lineage>
        <taxon>Bacteria</taxon>
        <taxon>Bacillati</taxon>
        <taxon>Actinomycetota</taxon>
        <taxon>Actinomycetes</taxon>
        <taxon>Bifidobacteriales</taxon>
        <taxon>Bifidobacteriaceae</taxon>
        <taxon>Bifidobacterium</taxon>
    </lineage>
</organism>
<evidence type="ECO:0000256" key="2">
    <source>
        <dbReference type="HAMAP-Rule" id="MF_00048"/>
    </source>
</evidence>
<dbReference type="InterPro" id="IPR011856">
    <property type="entry name" value="tRNA_endonuc-like_dom_sf"/>
</dbReference>
<dbReference type="AlphaFoldDB" id="A0A430FSF7"/>
<evidence type="ECO:0000313" key="3">
    <source>
        <dbReference type="EMBL" id="RSX55816.1"/>
    </source>
</evidence>
<evidence type="ECO:0000256" key="1">
    <source>
        <dbReference type="ARBA" id="ARBA00006738"/>
    </source>
</evidence>
<dbReference type="PANTHER" id="PTHR34039">
    <property type="entry name" value="UPF0102 PROTEIN YRAN"/>
    <property type="match status" value="1"/>
</dbReference>
<name>A0A430FSF7_9BIFI</name>
<dbReference type="RefSeq" id="WP_206432052.1">
    <property type="nucleotide sequence ID" value="NZ_QXGM01000001.1"/>
</dbReference>
<dbReference type="InterPro" id="IPR011335">
    <property type="entry name" value="Restrct_endonuc-II-like"/>
</dbReference>
<protein>
    <recommendedName>
        <fullName evidence="2">UPF0102 protein D2E26_0379</fullName>
    </recommendedName>
</protein>
<dbReference type="InterPro" id="IPR003509">
    <property type="entry name" value="UPF0102_YraN-like"/>
</dbReference>
<keyword evidence="3" id="KW-0540">Nuclease</keyword>
<evidence type="ECO:0000313" key="4">
    <source>
        <dbReference type="Proteomes" id="UP000287609"/>
    </source>
</evidence>
<keyword evidence="3" id="KW-0255">Endonuclease</keyword>
<comment type="similarity">
    <text evidence="1 2">Belongs to the UPF0102 family.</text>
</comment>
<reference evidence="3 4" key="1">
    <citation type="submission" date="2018-09" db="EMBL/GenBank/DDBJ databases">
        <title>Characterization of the phylogenetic diversity of five novel species belonging to the genus Bifidobacterium.</title>
        <authorList>
            <person name="Lugli G.A."/>
            <person name="Duranti S."/>
            <person name="Milani C."/>
        </authorList>
    </citation>
    <scope>NUCLEOTIDE SEQUENCE [LARGE SCALE GENOMIC DNA]</scope>
    <source>
        <strain evidence="3 4">2036B</strain>
    </source>
</reference>
<dbReference type="Pfam" id="PF02021">
    <property type="entry name" value="UPF0102"/>
    <property type="match status" value="1"/>
</dbReference>
<dbReference type="NCBIfam" id="NF009154">
    <property type="entry name" value="PRK12497.3-3"/>
    <property type="match status" value="1"/>
</dbReference>